<evidence type="ECO:0000256" key="3">
    <source>
        <dbReference type="ARBA" id="ARBA00022729"/>
    </source>
</evidence>
<proteinExistence type="inferred from homology"/>
<evidence type="ECO:0000256" key="1">
    <source>
        <dbReference type="ARBA" id="ARBA00004196"/>
    </source>
</evidence>
<dbReference type="InterPro" id="IPR018313">
    <property type="entry name" value="SBP_3_CS"/>
</dbReference>
<dbReference type="EMBL" id="CP007452">
    <property type="protein sequence ID" value="AHM55571.1"/>
    <property type="molecule type" value="Genomic_DNA"/>
</dbReference>
<reference evidence="8 9" key="1">
    <citation type="journal article" date="2014" name="Genome Announc.">
        <title>Complete Genome Sequence of Amino Acid-Utilizing Eubacterium acidaminophilum al-2 (DSM 3953).</title>
        <authorList>
            <person name="Poehlein A."/>
            <person name="Andreesen J.R."/>
            <person name="Daniel R."/>
        </authorList>
    </citation>
    <scope>NUCLEOTIDE SEQUENCE [LARGE SCALE GENOMIC DNA]</scope>
    <source>
        <strain evidence="8 9">DSM 3953</strain>
    </source>
</reference>
<dbReference type="SMART" id="SM00079">
    <property type="entry name" value="PBPe"/>
    <property type="match status" value="1"/>
</dbReference>
<dbReference type="GO" id="GO:0015276">
    <property type="term" value="F:ligand-gated monoatomic ion channel activity"/>
    <property type="evidence" value="ECO:0007669"/>
    <property type="project" value="InterPro"/>
</dbReference>
<dbReference type="eggNOG" id="COG0834">
    <property type="taxonomic scope" value="Bacteria"/>
</dbReference>
<dbReference type="InterPro" id="IPR001638">
    <property type="entry name" value="Solute-binding_3/MltF_N"/>
</dbReference>
<dbReference type="STRING" id="1286171.EAL2_c02680"/>
<dbReference type="SUPFAM" id="SSF53850">
    <property type="entry name" value="Periplasmic binding protein-like II"/>
    <property type="match status" value="1"/>
</dbReference>
<dbReference type="AlphaFoldDB" id="W8U3K8"/>
<keyword evidence="9" id="KW-1185">Reference proteome</keyword>
<feature type="signal peptide" evidence="5">
    <location>
        <begin position="1"/>
        <end position="21"/>
    </location>
</feature>
<evidence type="ECO:0000259" key="6">
    <source>
        <dbReference type="SMART" id="SM00062"/>
    </source>
</evidence>
<dbReference type="Proteomes" id="UP000019591">
    <property type="component" value="Chromosome"/>
</dbReference>
<dbReference type="HOGENOM" id="CLU_019602_18_2_9"/>
<dbReference type="PROSITE" id="PS01039">
    <property type="entry name" value="SBP_BACTERIAL_3"/>
    <property type="match status" value="1"/>
</dbReference>
<dbReference type="SMART" id="SM00062">
    <property type="entry name" value="PBPb"/>
    <property type="match status" value="1"/>
</dbReference>
<dbReference type="PROSITE" id="PS51257">
    <property type="entry name" value="PROKAR_LIPOPROTEIN"/>
    <property type="match status" value="1"/>
</dbReference>
<evidence type="ECO:0000256" key="5">
    <source>
        <dbReference type="SAM" id="SignalP"/>
    </source>
</evidence>
<evidence type="ECO:0000313" key="8">
    <source>
        <dbReference type="EMBL" id="AHM55571.1"/>
    </source>
</evidence>
<keyword evidence="3 5" id="KW-0732">Signal</keyword>
<dbReference type="Pfam" id="PF00497">
    <property type="entry name" value="SBP_bac_3"/>
    <property type="match status" value="1"/>
</dbReference>
<evidence type="ECO:0000256" key="2">
    <source>
        <dbReference type="ARBA" id="ARBA00010333"/>
    </source>
</evidence>
<dbReference type="CDD" id="cd00996">
    <property type="entry name" value="PBP2_AatB_like"/>
    <property type="match status" value="1"/>
</dbReference>
<sequence>MKKKLSILLALIIAITGVVFTGCGKTQETEDKSLEAIKEKGEIIVGLDDSFPPMGFRDQAGEIVGFDIDLAKEAGKRMGVNVVFKPVDWDGVILSLKNGEIDAIWNGLTITDERKEQIGFTNPYLSNSQIIIVQAGSEYKAKADFEGKVVGIQLGSTAQAALDSNADFAGKLKEVKKYSNNVEALLDLKAGRVDAVVMDAVVGRYYISSNNAADTYRVLDEDLGKESYGVGVRQEDKAFLAELDKVLSEMKEDGTAAEISKKWFGEDIVK</sequence>
<name>W8U3K8_PEPAC</name>
<feature type="chain" id="PRO_5038761872" evidence="5">
    <location>
        <begin position="22"/>
        <end position="270"/>
    </location>
</feature>
<evidence type="ECO:0000256" key="4">
    <source>
        <dbReference type="RuleBase" id="RU003744"/>
    </source>
</evidence>
<organism evidence="8 9">
    <name type="scientific">Peptoclostridium acidaminophilum DSM 3953</name>
    <dbReference type="NCBI Taxonomy" id="1286171"/>
    <lineage>
        <taxon>Bacteria</taxon>
        <taxon>Bacillati</taxon>
        <taxon>Bacillota</taxon>
        <taxon>Clostridia</taxon>
        <taxon>Peptostreptococcales</taxon>
        <taxon>Peptoclostridiaceae</taxon>
        <taxon>Peptoclostridium</taxon>
    </lineage>
</organism>
<dbReference type="PANTHER" id="PTHR35936:SF34">
    <property type="entry name" value="ABC TRANSPORTER EXTRACELLULAR-BINDING PROTEIN YCKB-RELATED"/>
    <property type="match status" value="1"/>
</dbReference>
<dbReference type="InterPro" id="IPR001320">
    <property type="entry name" value="Iontro_rcpt_C"/>
</dbReference>
<evidence type="ECO:0000259" key="7">
    <source>
        <dbReference type="SMART" id="SM00079"/>
    </source>
</evidence>
<evidence type="ECO:0000313" key="9">
    <source>
        <dbReference type="Proteomes" id="UP000019591"/>
    </source>
</evidence>
<accession>W8U3K8</accession>
<feature type="domain" description="Ionotropic glutamate receptor C-terminal" evidence="7">
    <location>
        <begin position="42"/>
        <end position="266"/>
    </location>
</feature>
<protein>
    <submittedName>
        <fullName evidence="8">Amino acid ABC transporter substrate-binding protein, PAAT family</fullName>
    </submittedName>
</protein>
<dbReference type="RefSeq" id="WP_025434614.1">
    <property type="nucleotide sequence ID" value="NZ_CP007452.1"/>
</dbReference>
<dbReference type="GO" id="GO:0030313">
    <property type="term" value="C:cell envelope"/>
    <property type="evidence" value="ECO:0007669"/>
    <property type="project" value="UniProtKB-SubCell"/>
</dbReference>
<dbReference type="Gene3D" id="3.40.190.10">
    <property type="entry name" value="Periplasmic binding protein-like II"/>
    <property type="match status" value="2"/>
</dbReference>
<dbReference type="GO" id="GO:0016020">
    <property type="term" value="C:membrane"/>
    <property type="evidence" value="ECO:0007669"/>
    <property type="project" value="InterPro"/>
</dbReference>
<comment type="subcellular location">
    <subcellularLocation>
        <location evidence="1">Cell envelope</location>
    </subcellularLocation>
</comment>
<gene>
    <name evidence="8" type="primary">fliY1</name>
    <name evidence="8" type="ORF">EAL2_c02680</name>
</gene>
<comment type="similarity">
    <text evidence="2 4">Belongs to the bacterial solute-binding protein 3 family.</text>
</comment>
<dbReference type="KEGG" id="eac:EAL2_c02680"/>
<dbReference type="PANTHER" id="PTHR35936">
    <property type="entry name" value="MEMBRANE-BOUND LYTIC MUREIN TRANSGLYCOSYLASE F"/>
    <property type="match status" value="1"/>
</dbReference>
<feature type="domain" description="Solute-binding protein family 3/N-terminal" evidence="6">
    <location>
        <begin position="42"/>
        <end position="267"/>
    </location>
</feature>
<dbReference type="OrthoDB" id="9775197at2"/>
<dbReference type="PATRIC" id="fig|1286171.3.peg.205"/>